<organism evidence="1 2">
    <name type="scientific">Dreissena polymorpha</name>
    <name type="common">Zebra mussel</name>
    <name type="synonym">Mytilus polymorpha</name>
    <dbReference type="NCBI Taxonomy" id="45954"/>
    <lineage>
        <taxon>Eukaryota</taxon>
        <taxon>Metazoa</taxon>
        <taxon>Spiralia</taxon>
        <taxon>Lophotrochozoa</taxon>
        <taxon>Mollusca</taxon>
        <taxon>Bivalvia</taxon>
        <taxon>Autobranchia</taxon>
        <taxon>Heteroconchia</taxon>
        <taxon>Euheterodonta</taxon>
        <taxon>Imparidentia</taxon>
        <taxon>Neoheterodontei</taxon>
        <taxon>Myida</taxon>
        <taxon>Dreissenoidea</taxon>
        <taxon>Dreissenidae</taxon>
        <taxon>Dreissena</taxon>
    </lineage>
</organism>
<dbReference type="Proteomes" id="UP000828390">
    <property type="component" value="Unassembled WGS sequence"/>
</dbReference>
<proteinExistence type="predicted"/>
<comment type="caution">
    <text evidence="1">The sequence shown here is derived from an EMBL/GenBank/DDBJ whole genome shotgun (WGS) entry which is preliminary data.</text>
</comment>
<dbReference type="EMBL" id="JAIWYP010000012">
    <property type="protein sequence ID" value="KAH3725562.1"/>
    <property type="molecule type" value="Genomic_DNA"/>
</dbReference>
<protein>
    <submittedName>
        <fullName evidence="1">Uncharacterized protein</fullName>
    </submittedName>
</protein>
<dbReference type="AlphaFoldDB" id="A0A9D4HM40"/>
<accession>A0A9D4HM40</accession>
<sequence length="107" mass="12024">MFHSHICDVYFLATSNLQHIYANNHLIKPNVISLNVTTYGVVDDFDSQEAHVAQYLGARCQVKVHSITPHAIVKQTNTFEDNAIGELRSNCNNIDNAYMSSQKDLSN</sequence>
<evidence type="ECO:0000313" key="1">
    <source>
        <dbReference type="EMBL" id="KAH3725562.1"/>
    </source>
</evidence>
<keyword evidence="2" id="KW-1185">Reference proteome</keyword>
<name>A0A9D4HM40_DREPO</name>
<gene>
    <name evidence="1" type="ORF">DPMN_051407</name>
</gene>
<evidence type="ECO:0000313" key="2">
    <source>
        <dbReference type="Proteomes" id="UP000828390"/>
    </source>
</evidence>
<reference evidence="1" key="1">
    <citation type="journal article" date="2019" name="bioRxiv">
        <title>The Genome of the Zebra Mussel, Dreissena polymorpha: A Resource for Invasive Species Research.</title>
        <authorList>
            <person name="McCartney M.A."/>
            <person name="Auch B."/>
            <person name="Kono T."/>
            <person name="Mallez S."/>
            <person name="Zhang Y."/>
            <person name="Obille A."/>
            <person name="Becker A."/>
            <person name="Abrahante J.E."/>
            <person name="Garbe J."/>
            <person name="Badalamenti J.P."/>
            <person name="Herman A."/>
            <person name="Mangelson H."/>
            <person name="Liachko I."/>
            <person name="Sullivan S."/>
            <person name="Sone E.D."/>
            <person name="Koren S."/>
            <person name="Silverstein K.A.T."/>
            <person name="Beckman K.B."/>
            <person name="Gohl D.M."/>
        </authorList>
    </citation>
    <scope>NUCLEOTIDE SEQUENCE</scope>
    <source>
        <strain evidence="1">Duluth1</strain>
        <tissue evidence="1">Whole animal</tissue>
    </source>
</reference>
<reference evidence="1" key="2">
    <citation type="submission" date="2020-11" db="EMBL/GenBank/DDBJ databases">
        <authorList>
            <person name="McCartney M.A."/>
            <person name="Auch B."/>
            <person name="Kono T."/>
            <person name="Mallez S."/>
            <person name="Becker A."/>
            <person name="Gohl D.M."/>
            <person name="Silverstein K.A.T."/>
            <person name="Koren S."/>
            <person name="Bechman K.B."/>
            <person name="Herman A."/>
            <person name="Abrahante J.E."/>
            <person name="Garbe J."/>
        </authorList>
    </citation>
    <scope>NUCLEOTIDE SEQUENCE</scope>
    <source>
        <strain evidence="1">Duluth1</strain>
        <tissue evidence="1">Whole animal</tissue>
    </source>
</reference>